<proteinExistence type="predicted"/>
<comment type="caution">
    <text evidence="1">The sequence shown here is derived from an EMBL/GenBank/DDBJ whole genome shotgun (WGS) entry which is preliminary data.</text>
</comment>
<evidence type="ECO:0000313" key="2">
    <source>
        <dbReference type="Proteomes" id="UP000319175"/>
    </source>
</evidence>
<keyword evidence="2" id="KW-1185">Reference proteome</keyword>
<evidence type="ECO:0008006" key="3">
    <source>
        <dbReference type="Google" id="ProtNLM"/>
    </source>
</evidence>
<dbReference type="AlphaFoldDB" id="A0A501QKP2"/>
<gene>
    <name evidence="1" type="ORF">FJA49_01490</name>
</gene>
<dbReference type="Proteomes" id="UP000319175">
    <property type="component" value="Unassembled WGS sequence"/>
</dbReference>
<name>A0A501QKP2_9FLAO</name>
<organism evidence="1 2">
    <name type="scientific">Flavobacterium microcysteis</name>
    <dbReference type="NCBI Taxonomy" id="2596891"/>
    <lineage>
        <taxon>Bacteria</taxon>
        <taxon>Pseudomonadati</taxon>
        <taxon>Bacteroidota</taxon>
        <taxon>Flavobacteriia</taxon>
        <taxon>Flavobacteriales</taxon>
        <taxon>Flavobacteriaceae</taxon>
        <taxon>Flavobacterium</taxon>
    </lineage>
</organism>
<reference evidence="1 2" key="2">
    <citation type="submission" date="2019-06" db="EMBL/GenBank/DDBJ databases">
        <authorList>
            <person name="Seo Y."/>
        </authorList>
    </citation>
    <scope>NUCLEOTIDE SEQUENCE [LARGE SCALE GENOMIC DNA]</scope>
    <source>
        <strain evidence="1 2">MaA-Y11</strain>
    </source>
</reference>
<dbReference type="EMBL" id="VFJE01000048">
    <property type="protein sequence ID" value="TPD73389.1"/>
    <property type="molecule type" value="Genomic_DNA"/>
</dbReference>
<reference evidence="1 2" key="1">
    <citation type="submission" date="2019-06" db="EMBL/GenBank/DDBJ databases">
        <title>Flavobacterium sp. MaA-Y11 from geoumgang.</title>
        <authorList>
            <person name="Jeong S."/>
        </authorList>
    </citation>
    <scope>NUCLEOTIDE SEQUENCE [LARGE SCALE GENOMIC DNA]</scope>
    <source>
        <strain evidence="1 2">MaA-Y11</strain>
    </source>
</reference>
<accession>A0A501QKP2</accession>
<dbReference type="RefSeq" id="WP_139998110.1">
    <property type="nucleotide sequence ID" value="NZ_VFJE01000048.1"/>
</dbReference>
<protein>
    <recommendedName>
        <fullName evidence="3">SMI1/KNR4 family protein</fullName>
    </recommendedName>
</protein>
<sequence length="209" mass="24990">MKLLKARIKEFNEVITHQLDEDFTDWFRVRNTEPASTEQLNELSTYFETEVPTALQKFYQQSGGIWNQSEDYHINIPSVFRLLEELKAEQNFDKRYSLGLIDAIKHSWGNDRPEFNHISQTKIDYINTNYKCIGLYRYDWQLEEAFYIYFDDSHQFGLVRYHQDEFDELWDEHLTPMLTRTQADKPLEQLLIQVLDCLEEGIINDSGED</sequence>
<dbReference type="OrthoDB" id="6027566at2"/>
<evidence type="ECO:0000313" key="1">
    <source>
        <dbReference type="EMBL" id="TPD73389.1"/>
    </source>
</evidence>